<name>G0N2V3_CAEBE</name>
<protein>
    <submittedName>
        <fullName evidence="1">Uncharacterized protein</fullName>
    </submittedName>
</protein>
<dbReference type="EMBL" id="GL379831">
    <property type="protein sequence ID" value="EGT50977.1"/>
    <property type="molecule type" value="Genomic_DNA"/>
</dbReference>
<proteinExistence type="predicted"/>
<reference evidence="2" key="1">
    <citation type="submission" date="2011-07" db="EMBL/GenBank/DDBJ databases">
        <authorList>
            <consortium name="Caenorhabditis brenneri Sequencing and Analysis Consortium"/>
            <person name="Wilson R.K."/>
        </authorList>
    </citation>
    <scope>NUCLEOTIDE SEQUENCE [LARGE SCALE GENOMIC DNA]</scope>
    <source>
        <strain evidence="2">PB2801</strain>
    </source>
</reference>
<accession>G0N2V3</accession>
<dbReference type="HOGENOM" id="CLU_3399766_0_0_1"/>
<dbReference type="InParanoid" id="G0N2V3"/>
<gene>
    <name evidence="1" type="ORF">CAEBREN_01868</name>
</gene>
<keyword evidence="2" id="KW-1185">Reference proteome</keyword>
<evidence type="ECO:0000313" key="2">
    <source>
        <dbReference type="Proteomes" id="UP000008068"/>
    </source>
</evidence>
<organism evidence="2">
    <name type="scientific">Caenorhabditis brenneri</name>
    <name type="common">Nematode worm</name>
    <dbReference type="NCBI Taxonomy" id="135651"/>
    <lineage>
        <taxon>Eukaryota</taxon>
        <taxon>Metazoa</taxon>
        <taxon>Ecdysozoa</taxon>
        <taxon>Nematoda</taxon>
        <taxon>Chromadorea</taxon>
        <taxon>Rhabditida</taxon>
        <taxon>Rhabditina</taxon>
        <taxon>Rhabditomorpha</taxon>
        <taxon>Rhabditoidea</taxon>
        <taxon>Rhabditidae</taxon>
        <taxon>Peloderinae</taxon>
        <taxon>Caenorhabditis</taxon>
    </lineage>
</organism>
<dbReference type="Proteomes" id="UP000008068">
    <property type="component" value="Unassembled WGS sequence"/>
</dbReference>
<sequence>MSIIMTTILKSAFTPFHIKTDAIVPSFLLIS</sequence>
<dbReference type="AlphaFoldDB" id="G0N2V3"/>
<evidence type="ECO:0000313" key="1">
    <source>
        <dbReference type="EMBL" id="EGT50977.1"/>
    </source>
</evidence>